<gene>
    <name evidence="3" type="ORF">MNOR_LOCUS12158</name>
</gene>
<reference evidence="3 4" key="1">
    <citation type="submission" date="2024-05" db="EMBL/GenBank/DDBJ databases">
        <authorList>
            <person name="Wallberg A."/>
        </authorList>
    </citation>
    <scope>NUCLEOTIDE SEQUENCE [LARGE SCALE GENOMIC DNA]</scope>
</reference>
<dbReference type="InterPro" id="IPR002404">
    <property type="entry name" value="IRS_PTB"/>
</dbReference>
<dbReference type="InterPro" id="IPR011993">
    <property type="entry name" value="PH-like_dom_sf"/>
</dbReference>
<feature type="region of interest" description="Disordered" evidence="1">
    <location>
        <begin position="244"/>
        <end position="263"/>
    </location>
</feature>
<name>A0AAV2QHB4_MEGNR</name>
<feature type="domain" description="IRS-type PTB" evidence="2">
    <location>
        <begin position="139"/>
        <end position="245"/>
    </location>
</feature>
<dbReference type="PANTHER" id="PTHR21258:SF62">
    <property type="entry name" value="INSULIN RECEPTOR SUBSTRATE 1"/>
    <property type="match status" value="1"/>
</dbReference>
<proteinExistence type="predicted"/>
<dbReference type="SMART" id="SM01244">
    <property type="entry name" value="IRS"/>
    <property type="match status" value="1"/>
</dbReference>
<dbReference type="GO" id="GO:0007265">
    <property type="term" value="P:Ras protein signal transduction"/>
    <property type="evidence" value="ECO:0007669"/>
    <property type="project" value="TreeGrafter"/>
</dbReference>
<evidence type="ECO:0000313" key="3">
    <source>
        <dbReference type="EMBL" id="CAL4083470.1"/>
    </source>
</evidence>
<feature type="region of interest" description="Disordered" evidence="1">
    <location>
        <begin position="275"/>
        <end position="311"/>
    </location>
</feature>
<dbReference type="SMART" id="SM00310">
    <property type="entry name" value="PTBI"/>
    <property type="match status" value="1"/>
</dbReference>
<dbReference type="Proteomes" id="UP001497623">
    <property type="component" value="Unassembled WGS sequence"/>
</dbReference>
<dbReference type="PANTHER" id="PTHR21258">
    <property type="entry name" value="DOCKING PROTEIN RELATED"/>
    <property type="match status" value="1"/>
</dbReference>
<dbReference type="GO" id="GO:0005737">
    <property type="term" value="C:cytoplasm"/>
    <property type="evidence" value="ECO:0007669"/>
    <property type="project" value="TreeGrafter"/>
</dbReference>
<dbReference type="InterPro" id="IPR050996">
    <property type="entry name" value="Docking_Protein_DOK"/>
</dbReference>
<dbReference type="AlphaFoldDB" id="A0AAV2QHB4"/>
<comment type="caution">
    <text evidence="3">The sequence shown here is derived from an EMBL/GenBank/DDBJ whole genome shotgun (WGS) entry which is preliminary data.</text>
</comment>
<evidence type="ECO:0000256" key="1">
    <source>
        <dbReference type="SAM" id="MobiDB-lite"/>
    </source>
</evidence>
<dbReference type="PROSITE" id="PS51064">
    <property type="entry name" value="IRS_PTB"/>
    <property type="match status" value="1"/>
</dbReference>
<dbReference type="GO" id="GO:0043410">
    <property type="term" value="P:positive regulation of MAPK cascade"/>
    <property type="evidence" value="ECO:0007669"/>
    <property type="project" value="TreeGrafter"/>
</dbReference>
<dbReference type="Pfam" id="PF02174">
    <property type="entry name" value="IRS"/>
    <property type="match status" value="1"/>
</dbReference>
<keyword evidence="4" id="KW-1185">Reference proteome</keyword>
<dbReference type="EMBL" id="CAXKWB010006586">
    <property type="protein sequence ID" value="CAL4083470.1"/>
    <property type="molecule type" value="Genomic_DNA"/>
</dbReference>
<accession>A0AAV2QHB4</accession>
<dbReference type="GO" id="GO:0007169">
    <property type="term" value="P:cell surface receptor protein tyrosine kinase signaling pathway"/>
    <property type="evidence" value="ECO:0007669"/>
    <property type="project" value="TreeGrafter"/>
</dbReference>
<dbReference type="SUPFAM" id="SSF50729">
    <property type="entry name" value="PH domain-like"/>
    <property type="match status" value="2"/>
</dbReference>
<dbReference type="Gene3D" id="2.30.29.30">
    <property type="entry name" value="Pleckstrin-homology domain (PH domain)/Phosphotyrosine-binding domain (PTB)"/>
    <property type="match status" value="2"/>
</dbReference>
<sequence length="419" mass="46954">MASEIPVKQGKINLGKGKNKRKKNYAKLFKASDTGLARLEIYDDAKSSTRGVTSELIVCGDIVRVITDYQGSTKSEFLFALLTKDNLLYVFGVESDGMRHEWVKECGTILFAGHQKNSHSKRSSTRHNTITDNDIYDSAEEYIRDHRVQVSPETSQRLHVQQGYMNLHVESGNITIISLEGVLVGRWGIEHLRRFGYSDNDFHFEAGRKSELGPGLFSFITHKGKSIHAMVSREKQLCRENRISRMPSGETEPPGASAVQDQRPDYDGFTYEEITVTQQPAHRPNKSVAPSKPTRNVPAGPSTQSPSVKGKDQRIYGNVQEGMEDNNGGAIAGSMLYSEVTHPQKAWQNHGMMDVDDQDQIYETSDDVYEYDSLNRTTPANTEGDDLYSISSNQNPMSVQTQKDVPIEQLYAVVNKPKK</sequence>
<protein>
    <recommendedName>
        <fullName evidence="2">IRS-type PTB domain-containing protein</fullName>
    </recommendedName>
</protein>
<organism evidence="3 4">
    <name type="scientific">Meganyctiphanes norvegica</name>
    <name type="common">Northern krill</name>
    <name type="synonym">Thysanopoda norvegica</name>
    <dbReference type="NCBI Taxonomy" id="48144"/>
    <lineage>
        <taxon>Eukaryota</taxon>
        <taxon>Metazoa</taxon>
        <taxon>Ecdysozoa</taxon>
        <taxon>Arthropoda</taxon>
        <taxon>Crustacea</taxon>
        <taxon>Multicrustacea</taxon>
        <taxon>Malacostraca</taxon>
        <taxon>Eumalacostraca</taxon>
        <taxon>Eucarida</taxon>
        <taxon>Euphausiacea</taxon>
        <taxon>Euphausiidae</taxon>
        <taxon>Meganyctiphanes</taxon>
    </lineage>
</organism>
<evidence type="ECO:0000313" key="4">
    <source>
        <dbReference type="Proteomes" id="UP001497623"/>
    </source>
</evidence>
<evidence type="ECO:0000259" key="2">
    <source>
        <dbReference type="PROSITE" id="PS51064"/>
    </source>
</evidence>